<keyword evidence="1" id="KW-0812">Transmembrane</keyword>
<proteinExistence type="predicted"/>
<dbReference type="EMBL" id="JAUSSW010000001">
    <property type="protein sequence ID" value="MDQ0100394.1"/>
    <property type="molecule type" value="Genomic_DNA"/>
</dbReference>
<keyword evidence="1" id="KW-0472">Membrane</keyword>
<accession>A0ABT9TGL2</accession>
<dbReference type="Proteomes" id="UP001244563">
    <property type="component" value="Unassembled WGS sequence"/>
</dbReference>
<keyword evidence="1" id="KW-1133">Transmembrane helix</keyword>
<feature type="transmembrane region" description="Helical" evidence="1">
    <location>
        <begin position="61"/>
        <end position="82"/>
    </location>
</feature>
<keyword evidence="3" id="KW-1185">Reference proteome</keyword>
<sequence length="117" mass="11793">MQTEFIQLIVILGAMGALLIVMGSICIKGKLPMNSLVGIRLPATTVSEEAWVAGHKAAGPYVIVGGICSAAGAAAILLFPTLEPPTLASITAAGVVLFTVVAAFVASGAAKRESLSE</sequence>
<feature type="transmembrane region" description="Helical" evidence="1">
    <location>
        <begin position="88"/>
        <end position="110"/>
    </location>
</feature>
<name>A0ABT9TGL2_PAENI</name>
<feature type="transmembrane region" description="Helical" evidence="1">
    <location>
        <begin position="6"/>
        <end position="27"/>
    </location>
</feature>
<dbReference type="Pfam" id="PF13630">
    <property type="entry name" value="SdpI"/>
    <property type="match status" value="1"/>
</dbReference>
<evidence type="ECO:0000313" key="2">
    <source>
        <dbReference type="EMBL" id="MDQ0100394.1"/>
    </source>
</evidence>
<protein>
    <submittedName>
        <fullName evidence="2">Membrane protein</fullName>
    </submittedName>
</protein>
<organism evidence="2 3">
    <name type="scientific">Paenarthrobacter nicotinovorans</name>
    <name type="common">Arthrobacter nicotinovorans</name>
    <dbReference type="NCBI Taxonomy" id="29320"/>
    <lineage>
        <taxon>Bacteria</taxon>
        <taxon>Bacillati</taxon>
        <taxon>Actinomycetota</taxon>
        <taxon>Actinomycetes</taxon>
        <taxon>Micrococcales</taxon>
        <taxon>Micrococcaceae</taxon>
        <taxon>Paenarthrobacter</taxon>
    </lineage>
</organism>
<evidence type="ECO:0000256" key="1">
    <source>
        <dbReference type="SAM" id="Phobius"/>
    </source>
</evidence>
<reference evidence="2 3" key="1">
    <citation type="submission" date="2023-07" db="EMBL/GenBank/DDBJ databases">
        <title>Sorghum-associated microbial communities from plants grown in Nebraska, USA.</title>
        <authorList>
            <person name="Schachtman D."/>
        </authorList>
    </citation>
    <scope>NUCLEOTIDE SEQUENCE [LARGE SCALE GENOMIC DNA]</scope>
    <source>
        <strain evidence="2 3">CC523</strain>
    </source>
</reference>
<gene>
    <name evidence="2" type="ORF">J2T10_000013</name>
</gene>
<dbReference type="InterPro" id="IPR025962">
    <property type="entry name" value="SdpI/YhfL"/>
</dbReference>
<dbReference type="RefSeq" id="WP_306876501.1">
    <property type="nucleotide sequence ID" value="NZ_JAUSSW010000001.1"/>
</dbReference>
<evidence type="ECO:0000313" key="3">
    <source>
        <dbReference type="Proteomes" id="UP001244563"/>
    </source>
</evidence>
<comment type="caution">
    <text evidence="2">The sequence shown here is derived from an EMBL/GenBank/DDBJ whole genome shotgun (WGS) entry which is preliminary data.</text>
</comment>